<feature type="compositionally biased region" description="Basic and acidic residues" evidence="6">
    <location>
        <begin position="120"/>
        <end position="131"/>
    </location>
</feature>
<feature type="region of interest" description="Disordered" evidence="6">
    <location>
        <begin position="108"/>
        <end position="254"/>
    </location>
</feature>
<evidence type="ECO:0000256" key="5">
    <source>
        <dbReference type="ARBA" id="ARBA00023157"/>
    </source>
</evidence>
<accession>A0A8J9ZCX3</accession>
<keyword evidence="2" id="KW-0929">Antimicrobial</keyword>
<keyword evidence="4" id="KW-0044">Antibiotic</keyword>
<dbReference type="InterPro" id="IPR026845">
    <property type="entry name" value="NXPH/NXPE"/>
</dbReference>
<dbReference type="Proteomes" id="UP000838412">
    <property type="component" value="Chromosome 19"/>
</dbReference>
<keyword evidence="5" id="KW-1015">Disulfide bond</keyword>
<evidence type="ECO:0000256" key="6">
    <source>
        <dbReference type="SAM" id="MobiDB-lite"/>
    </source>
</evidence>
<dbReference type="Pfam" id="PF24536">
    <property type="entry name" value="NXPE4_C"/>
    <property type="match status" value="1"/>
</dbReference>
<evidence type="ECO:0000256" key="3">
    <source>
        <dbReference type="ARBA" id="ARBA00022940"/>
    </source>
</evidence>
<evidence type="ECO:0000313" key="8">
    <source>
        <dbReference type="EMBL" id="CAH1252268.1"/>
    </source>
</evidence>
<organism evidence="8 9">
    <name type="scientific">Branchiostoma lanceolatum</name>
    <name type="common">Common lancelet</name>
    <name type="synonym">Amphioxus lanceolatum</name>
    <dbReference type="NCBI Taxonomy" id="7740"/>
    <lineage>
        <taxon>Eukaryota</taxon>
        <taxon>Metazoa</taxon>
        <taxon>Chordata</taxon>
        <taxon>Cephalochordata</taxon>
        <taxon>Leptocardii</taxon>
        <taxon>Amphioxiformes</taxon>
        <taxon>Branchiostomatidae</taxon>
        <taxon>Branchiostoma</taxon>
    </lineage>
</organism>
<feature type="compositionally biased region" description="Polar residues" evidence="6">
    <location>
        <begin position="174"/>
        <end position="186"/>
    </location>
</feature>
<comment type="similarity">
    <text evidence="1">Belongs to the NXPE family.</text>
</comment>
<dbReference type="Pfam" id="PF01097">
    <property type="entry name" value="Defensin_2"/>
    <property type="match status" value="1"/>
</dbReference>
<dbReference type="AlphaFoldDB" id="A0A8J9ZCX3"/>
<dbReference type="InterPro" id="IPR057106">
    <property type="entry name" value="NXPE4_C"/>
</dbReference>
<feature type="compositionally biased region" description="Basic and acidic residues" evidence="6">
    <location>
        <begin position="82"/>
        <end position="95"/>
    </location>
</feature>
<dbReference type="InterPro" id="IPR014756">
    <property type="entry name" value="Ig_E-set"/>
</dbReference>
<dbReference type="GO" id="GO:0042742">
    <property type="term" value="P:defense response to bacterium"/>
    <property type="evidence" value="ECO:0007669"/>
    <property type="project" value="UniProtKB-KW"/>
</dbReference>
<dbReference type="CDD" id="cd21806">
    <property type="entry name" value="DEFL_defensin-like"/>
    <property type="match status" value="1"/>
</dbReference>
<dbReference type="InterPro" id="IPR001542">
    <property type="entry name" value="Defensin_invertebrate/fungal"/>
</dbReference>
<reference evidence="8" key="1">
    <citation type="submission" date="2022-01" db="EMBL/GenBank/DDBJ databases">
        <authorList>
            <person name="Braso-Vives M."/>
        </authorList>
    </citation>
    <scope>NUCLEOTIDE SEQUENCE</scope>
</reference>
<dbReference type="Pfam" id="PF06312">
    <property type="entry name" value="Neurexophilin"/>
    <property type="match status" value="1"/>
</dbReference>
<feature type="region of interest" description="Disordered" evidence="6">
    <location>
        <begin position="79"/>
        <end position="98"/>
    </location>
</feature>
<evidence type="ECO:0000256" key="1">
    <source>
        <dbReference type="ARBA" id="ARBA00005431"/>
    </source>
</evidence>
<keyword evidence="9" id="KW-1185">Reference proteome</keyword>
<name>A0A8J9ZCX3_BRALA</name>
<proteinExistence type="inferred from homology"/>
<protein>
    <submittedName>
        <fullName evidence="8">NXPE3 protein</fullName>
    </submittedName>
</protein>
<feature type="compositionally biased region" description="Polar residues" evidence="6">
    <location>
        <begin position="234"/>
        <end position="251"/>
    </location>
</feature>
<dbReference type="SUPFAM" id="SSF57095">
    <property type="entry name" value="Scorpion toxin-like"/>
    <property type="match status" value="1"/>
</dbReference>
<dbReference type="InterPro" id="IPR036574">
    <property type="entry name" value="Scorpion_toxin-like_sf"/>
</dbReference>
<dbReference type="InterPro" id="IPR013783">
    <property type="entry name" value="Ig-like_fold"/>
</dbReference>
<dbReference type="OrthoDB" id="5950832at2759"/>
<evidence type="ECO:0000256" key="4">
    <source>
        <dbReference type="ARBA" id="ARBA00023022"/>
    </source>
</evidence>
<keyword evidence="3" id="KW-0211">Defensin</keyword>
<evidence type="ECO:0000259" key="7">
    <source>
        <dbReference type="PROSITE" id="PS51378"/>
    </source>
</evidence>
<dbReference type="EMBL" id="OV696704">
    <property type="protein sequence ID" value="CAH1252268.1"/>
    <property type="molecule type" value="Genomic_DNA"/>
</dbReference>
<dbReference type="Gene3D" id="3.30.30.10">
    <property type="entry name" value="Knottin, scorpion toxin-like"/>
    <property type="match status" value="1"/>
</dbReference>
<dbReference type="PANTHER" id="PTHR16165">
    <property type="entry name" value="NXPE FAMILY MEMBER"/>
    <property type="match status" value="1"/>
</dbReference>
<feature type="compositionally biased region" description="Polar residues" evidence="6">
    <location>
        <begin position="133"/>
        <end position="142"/>
    </location>
</feature>
<feature type="compositionally biased region" description="Basic and acidic residues" evidence="6">
    <location>
        <begin position="158"/>
        <end position="173"/>
    </location>
</feature>
<dbReference type="PROSITE" id="PS51378">
    <property type="entry name" value="INVERT_DEFENSINS"/>
    <property type="match status" value="1"/>
</dbReference>
<evidence type="ECO:0000313" key="9">
    <source>
        <dbReference type="Proteomes" id="UP000838412"/>
    </source>
</evidence>
<dbReference type="PANTHER" id="PTHR16165:SF5">
    <property type="entry name" value="NXPE FAMILY MEMBER 3"/>
    <property type="match status" value="1"/>
</dbReference>
<sequence length="664" mass="73893">MRVQSVFVRGVPILGLLLVLLFIRSKPTILHGDINKMLPNQIVPRITRQQDRIKDGDAILSGNGQPTISKEINQVLVNRMPPNKDGRQDMIKDGDAASSANGQPIIIEEEDKALPNQNPPRKDVRQEKGTDDNAASNANEQPITKEKGKALPNQSLPNKDESHKDETRMEVKSINDNAASSANVQPVVSKEKDTVLPNQKPPNNDGGQEDVLIPKEKDKVLPNQNPPQKDGRQNIVSGDNAASGSGPTASEKTGAHIFNRRPIYKVGDELLIRIVARDAFSRPKTTGGDYFTTQLFSTSPVQASTAGKITDYGNGTYIARFVLGWPGLVTAEARLIHSSEAVNILKKSRSHKIRRFFSCSFFDATSNNTEWTSCTFNQNEKADYSRNICDFSEPVINVTWYCHKPKNAPCEAPVECRQDRNKSLGVEDVFTEEEKAFLEGDRVEVQANISVIVKERDKGTERKVLLKCGPRLPEPASEGHWYNGTWYSLRCRVQHGFDRESAIRCLRNKTIYLQGDSTLRQWYSELAKTINIEDNPNMDFLGPTVTTNKSNNINIHFRFHHFPVAGPPPRPMNVFSFTANEIKNTVGADTKRSTSFYQQAAPRFKPKMAPQPRITCDLLSFSFAGASFGDSACAAHCLILGYRGGYCNNQNVSVHLPLEDESSK</sequence>
<feature type="domain" description="Invertebrate defensins family profile" evidence="7">
    <location>
        <begin position="613"/>
        <end position="657"/>
    </location>
</feature>
<dbReference type="SUPFAM" id="SSF81296">
    <property type="entry name" value="E set domains"/>
    <property type="match status" value="1"/>
</dbReference>
<dbReference type="FunFam" id="3.30.30.10:FF:000005">
    <property type="entry name" value="Defensin"/>
    <property type="match status" value="1"/>
</dbReference>
<gene>
    <name evidence="8" type="primary">NXPE3</name>
    <name evidence="8" type="ORF">BLAG_LOCUS12396</name>
</gene>
<dbReference type="Gene3D" id="2.60.40.10">
    <property type="entry name" value="Immunoglobulins"/>
    <property type="match status" value="1"/>
</dbReference>
<evidence type="ECO:0000256" key="2">
    <source>
        <dbReference type="ARBA" id="ARBA00022529"/>
    </source>
</evidence>